<dbReference type="Proteomes" id="UP000004705">
    <property type="component" value="Chromosome"/>
</dbReference>
<organism evidence="3 4">
    <name type="scientific">Saccharomonospora azurea NA-128</name>
    <dbReference type="NCBI Taxonomy" id="882081"/>
    <lineage>
        <taxon>Bacteria</taxon>
        <taxon>Bacillati</taxon>
        <taxon>Actinomycetota</taxon>
        <taxon>Actinomycetes</taxon>
        <taxon>Pseudonocardiales</taxon>
        <taxon>Pseudonocardiaceae</taxon>
        <taxon>Saccharomonospora</taxon>
    </lineage>
</organism>
<dbReference type="HOGENOM" id="CLU_1979975_0_0_11"/>
<evidence type="ECO:0000256" key="1">
    <source>
        <dbReference type="SAM" id="MobiDB-lite"/>
    </source>
</evidence>
<dbReference type="RefSeq" id="WP_005441555.1">
    <property type="nucleotide sequence ID" value="NZ_CM001466.1"/>
</dbReference>
<proteinExistence type="predicted"/>
<keyword evidence="4" id="KW-1185">Reference proteome</keyword>
<evidence type="ECO:0000313" key="3">
    <source>
        <dbReference type="EMBL" id="EHY89167.1"/>
    </source>
</evidence>
<reference evidence="3 4" key="1">
    <citation type="journal article" date="2012" name="Stand. Genomic Sci.">
        <title>Genome sequence of the soil bacterium Saccharomonospora azurea type strain (NA-128(T)).</title>
        <authorList>
            <person name="Klenk H.P."/>
            <person name="Held B."/>
            <person name="Lucas S."/>
            <person name="Lapidus A."/>
            <person name="Copeland A."/>
            <person name="Hammon N."/>
            <person name="Pitluck S."/>
            <person name="Goodwin L.A."/>
            <person name="Han C."/>
            <person name="Tapia R."/>
            <person name="Brambilla E.M."/>
            <person name="Potter G."/>
            <person name="Land M."/>
            <person name="Ivanova N."/>
            <person name="Rohde M."/>
            <person name="Goker M."/>
            <person name="Detter J.C."/>
            <person name="Kyrpides N.C."/>
            <person name="Woyke T."/>
        </authorList>
    </citation>
    <scope>NUCLEOTIDE SEQUENCE [LARGE SCALE GENOMIC DNA]</scope>
    <source>
        <strain evidence="3 4">NA-128</strain>
    </source>
</reference>
<protein>
    <submittedName>
        <fullName evidence="3">Uncharacterized protein</fullName>
    </submittedName>
</protein>
<gene>
    <name evidence="3" type="ORF">SacazDRAFT_02257</name>
</gene>
<evidence type="ECO:0000256" key="2">
    <source>
        <dbReference type="SAM" id="SignalP"/>
    </source>
</evidence>
<feature type="signal peptide" evidence="2">
    <location>
        <begin position="1"/>
        <end position="27"/>
    </location>
</feature>
<name>H8G4R4_9PSEU</name>
<dbReference type="EMBL" id="CM001466">
    <property type="protein sequence ID" value="EHY89167.1"/>
    <property type="molecule type" value="Genomic_DNA"/>
</dbReference>
<feature type="compositionally biased region" description="Basic and acidic residues" evidence="1">
    <location>
        <begin position="65"/>
        <end position="101"/>
    </location>
</feature>
<feature type="compositionally biased region" description="Low complexity" evidence="1">
    <location>
        <begin position="109"/>
        <end position="119"/>
    </location>
</feature>
<sequence>MRSVRRGLVASALALPLAFGFAGVASAGENGEGSVDWASYEASFAAAGPWGAAAGDIASEAFHATFEHNGDKDHHKDKDKKHGDSRHDNGDNGKHDDKGEAEVDWASFEAEGAAAGPLGAAAGELEAEAFHAEKD</sequence>
<accession>H8G4R4</accession>
<dbReference type="AlphaFoldDB" id="H8G4R4"/>
<feature type="chain" id="PRO_5003613152" evidence="2">
    <location>
        <begin position="28"/>
        <end position="135"/>
    </location>
</feature>
<feature type="region of interest" description="Disordered" evidence="1">
    <location>
        <begin position="65"/>
        <end position="119"/>
    </location>
</feature>
<keyword evidence="2" id="KW-0732">Signal</keyword>
<evidence type="ECO:0000313" key="4">
    <source>
        <dbReference type="Proteomes" id="UP000004705"/>
    </source>
</evidence>